<dbReference type="EMBL" id="RWKW01000040">
    <property type="protein sequence ID" value="RST86225.1"/>
    <property type="molecule type" value="Genomic_DNA"/>
</dbReference>
<name>A0A3R9YF74_9HYPH</name>
<protein>
    <submittedName>
        <fullName evidence="1">Uncharacterized protein</fullName>
    </submittedName>
</protein>
<organism evidence="1 2">
    <name type="scientific">Aquibium carbonis</name>
    <dbReference type="NCBI Taxonomy" id="2495581"/>
    <lineage>
        <taxon>Bacteria</taxon>
        <taxon>Pseudomonadati</taxon>
        <taxon>Pseudomonadota</taxon>
        <taxon>Alphaproteobacteria</taxon>
        <taxon>Hyphomicrobiales</taxon>
        <taxon>Phyllobacteriaceae</taxon>
        <taxon>Aquibium</taxon>
    </lineage>
</organism>
<proteinExistence type="predicted"/>
<sequence>MIWLVPIIGLLLLGSGLAIAYVISAAAVIALGPGPVAAWPAGLCRPGQMRWIVQRAIAGGVRL</sequence>
<gene>
    <name evidence="1" type="ORF">EJC49_11695</name>
</gene>
<reference evidence="1 2" key="1">
    <citation type="submission" date="2018-12" db="EMBL/GenBank/DDBJ databases">
        <title>Mesorhizobium carbonis sp. nov., isolated from coal mine water.</title>
        <authorList>
            <person name="Xin W."/>
            <person name="Xu Z."/>
            <person name="Xiang F."/>
            <person name="Zhang J."/>
            <person name="Xi L."/>
            <person name="Liu J."/>
        </authorList>
    </citation>
    <scope>NUCLEOTIDE SEQUENCE [LARGE SCALE GENOMIC DNA]</scope>
    <source>
        <strain evidence="1 2">B2.3</strain>
    </source>
</reference>
<evidence type="ECO:0000313" key="2">
    <source>
        <dbReference type="Proteomes" id="UP000278398"/>
    </source>
</evidence>
<dbReference type="RefSeq" id="WP_126700112.1">
    <property type="nucleotide sequence ID" value="NZ_RWKW01000040.1"/>
</dbReference>
<evidence type="ECO:0000313" key="1">
    <source>
        <dbReference type="EMBL" id="RST86225.1"/>
    </source>
</evidence>
<accession>A0A3R9YF74</accession>
<dbReference type="Proteomes" id="UP000278398">
    <property type="component" value="Unassembled WGS sequence"/>
</dbReference>
<dbReference type="AlphaFoldDB" id="A0A3R9YF74"/>
<keyword evidence="2" id="KW-1185">Reference proteome</keyword>
<comment type="caution">
    <text evidence="1">The sequence shown here is derived from an EMBL/GenBank/DDBJ whole genome shotgun (WGS) entry which is preliminary data.</text>
</comment>